<feature type="transmembrane region" description="Helical" evidence="1">
    <location>
        <begin position="12"/>
        <end position="30"/>
    </location>
</feature>
<dbReference type="InterPro" id="IPR052901">
    <property type="entry name" value="Bact_TGase-like"/>
</dbReference>
<dbReference type="InterPro" id="IPR021878">
    <property type="entry name" value="TgpA_N"/>
</dbReference>
<keyword evidence="1" id="KW-0812">Transmembrane</keyword>
<feature type="domain" description="Transglutaminase-like" evidence="2">
    <location>
        <begin position="455"/>
        <end position="525"/>
    </location>
</feature>
<dbReference type="SUPFAM" id="SSF54001">
    <property type="entry name" value="Cysteine proteinases"/>
    <property type="match status" value="1"/>
</dbReference>
<dbReference type="InterPro" id="IPR002931">
    <property type="entry name" value="Transglutaminase-like"/>
</dbReference>
<keyword evidence="1" id="KW-0472">Membrane</keyword>
<sequence length="729" mass="85604">MKLHRTYDMIYLLLPCTLTYLFGTVLEVGISNGNQFLYTLLIALGVKILTVFPIIFAIALLLFVFGSLINSYYFNSFKENIEKIGAFISNVMDHVNGREEILKENRIILWMILALLFCILTYLFIFKIKKSFFLMGLYYPFFIYYWYIYIDEAYKMMVIFTFLWILFFSLKGYDREKLKLRYQPWLKTAMTYSLLAILAGSILPSEGRLLYWPWLEDKVYEHVPALYSLRIDETNVRSEVGDGDLFSLKQTGFHPDGGRLGGPVKQNNHVVMEVKAPYSTYLRGRVTETYENNRWETGSWNKNRAWMSKHIPKEIERDTVEMVITYSNLSSKTLFATYLPLSIQELDGKTIFADENNQLTVPSSIQKGKSYRVTSILPDTRFGIEVERNLEMAYYLQLPESIPDRVYRLSKSITVGKSTAYEKVLAISDFLWKNYKYSLDVSYVPEDKDFVDYFLFEEKKGYCTYFATAAAVLSRMEGVPTRYIEGYRMPSDARNGVYTVRQKNAHAWIEVYIAGRGWITVDPTPPLWINYSENDNTSEAVEENSFSDEVEQALVGSAPQDEENLLPDTVDGNELEKREDKTLQDRGIFKWTKTSFLVLLFFATALWFLFKFCMSHRRRQKHAQLMEGLSPNKSSVYLYHDILTILEKLGFGRMKDETPYEYAERIAYKIYDQEMDFRQLTEIYLRAKYSQETITMAENDLFKRYFVYVENKLKVQLGKWKYIHHKYFS</sequence>
<gene>
    <name evidence="3" type="ordered locus">Clos_2651</name>
</gene>
<name>A8MK50_ALKOO</name>
<accession>A8MK50</accession>
<evidence type="ECO:0000313" key="4">
    <source>
        <dbReference type="Proteomes" id="UP000000269"/>
    </source>
</evidence>
<dbReference type="Pfam" id="PF01841">
    <property type="entry name" value="Transglut_core"/>
    <property type="match status" value="1"/>
</dbReference>
<dbReference type="PANTHER" id="PTHR42736:SF1">
    <property type="entry name" value="PROTEIN-GLUTAMINE GAMMA-GLUTAMYLTRANSFERASE"/>
    <property type="match status" value="1"/>
</dbReference>
<dbReference type="InterPro" id="IPR025403">
    <property type="entry name" value="TgpA-like_C"/>
</dbReference>
<dbReference type="Gene3D" id="3.10.620.30">
    <property type="match status" value="1"/>
</dbReference>
<evidence type="ECO:0000259" key="2">
    <source>
        <dbReference type="SMART" id="SM00460"/>
    </source>
</evidence>
<feature type="transmembrane region" description="Helical" evidence="1">
    <location>
        <begin position="156"/>
        <end position="173"/>
    </location>
</feature>
<keyword evidence="1" id="KW-1133">Transmembrane helix</keyword>
<dbReference type="PANTHER" id="PTHR42736">
    <property type="entry name" value="PROTEIN-GLUTAMINE GAMMA-GLUTAMYLTRANSFERASE"/>
    <property type="match status" value="1"/>
</dbReference>
<feature type="transmembrane region" description="Helical" evidence="1">
    <location>
        <begin position="596"/>
        <end position="614"/>
    </location>
</feature>
<reference evidence="4" key="1">
    <citation type="submission" date="2007-10" db="EMBL/GenBank/DDBJ databases">
        <title>Complete genome of Alkaliphilus oremlandii OhILAs.</title>
        <authorList>
            <person name="Copeland A."/>
            <person name="Lucas S."/>
            <person name="Lapidus A."/>
            <person name="Barry K."/>
            <person name="Detter J.C."/>
            <person name="Glavina del Rio T."/>
            <person name="Hammon N."/>
            <person name="Israni S."/>
            <person name="Dalin E."/>
            <person name="Tice H."/>
            <person name="Pitluck S."/>
            <person name="Chain P."/>
            <person name="Malfatti S."/>
            <person name="Shin M."/>
            <person name="Vergez L."/>
            <person name="Schmutz J."/>
            <person name="Larimer F."/>
            <person name="Land M."/>
            <person name="Hauser L."/>
            <person name="Kyrpides N."/>
            <person name="Mikhailova N."/>
            <person name="Stolz J.F."/>
            <person name="Dawson A."/>
            <person name="Fisher E."/>
            <person name="Crable B."/>
            <person name="Perera E."/>
            <person name="Lisak J."/>
            <person name="Ranganathan M."/>
            <person name="Basu P."/>
            <person name="Richardson P."/>
        </authorList>
    </citation>
    <scope>NUCLEOTIDE SEQUENCE [LARGE SCALE GENOMIC DNA]</scope>
    <source>
        <strain evidence="4">OhILAs</strain>
    </source>
</reference>
<dbReference type="KEGG" id="aoe:Clos_2651"/>
<feature type="transmembrane region" description="Helical" evidence="1">
    <location>
        <begin position="107"/>
        <end position="125"/>
    </location>
</feature>
<dbReference type="Proteomes" id="UP000000269">
    <property type="component" value="Chromosome"/>
</dbReference>
<dbReference type="SMART" id="SM00460">
    <property type="entry name" value="TGc"/>
    <property type="match status" value="1"/>
</dbReference>
<feature type="transmembrane region" description="Helical" evidence="1">
    <location>
        <begin position="185"/>
        <end position="203"/>
    </location>
</feature>
<dbReference type="AlphaFoldDB" id="A8MK50"/>
<dbReference type="InterPro" id="IPR038765">
    <property type="entry name" value="Papain-like_cys_pep_sf"/>
</dbReference>
<dbReference type="Pfam" id="PF13559">
    <property type="entry name" value="DUF4129"/>
    <property type="match status" value="1"/>
</dbReference>
<dbReference type="HOGENOM" id="CLU_020115_0_0_9"/>
<evidence type="ECO:0000313" key="3">
    <source>
        <dbReference type="EMBL" id="ABW20182.1"/>
    </source>
</evidence>
<proteinExistence type="predicted"/>
<feature type="transmembrane region" description="Helical" evidence="1">
    <location>
        <begin position="37"/>
        <end position="65"/>
    </location>
</feature>
<dbReference type="STRING" id="350688.Clos_2651"/>
<keyword evidence="4" id="KW-1185">Reference proteome</keyword>
<protein>
    <submittedName>
        <fullName evidence="3">Transglutaminase domain protein</fullName>
    </submittedName>
</protein>
<organism evidence="3 4">
    <name type="scientific">Alkaliphilus oremlandii (strain OhILAs)</name>
    <name type="common">Clostridium oremlandii (strain OhILAs)</name>
    <dbReference type="NCBI Taxonomy" id="350688"/>
    <lineage>
        <taxon>Bacteria</taxon>
        <taxon>Bacillati</taxon>
        <taxon>Bacillota</taxon>
        <taxon>Clostridia</taxon>
        <taxon>Peptostreptococcales</taxon>
        <taxon>Natronincolaceae</taxon>
        <taxon>Alkaliphilus</taxon>
    </lineage>
</organism>
<dbReference type="eggNOG" id="COG1305">
    <property type="taxonomic scope" value="Bacteria"/>
</dbReference>
<dbReference type="EMBL" id="CP000853">
    <property type="protein sequence ID" value="ABW20182.1"/>
    <property type="molecule type" value="Genomic_DNA"/>
</dbReference>
<dbReference type="Pfam" id="PF11992">
    <property type="entry name" value="TgpA_N"/>
    <property type="match status" value="1"/>
</dbReference>
<evidence type="ECO:0000256" key="1">
    <source>
        <dbReference type="SAM" id="Phobius"/>
    </source>
</evidence>